<keyword evidence="1" id="KW-0472">Membrane</keyword>
<name>A0A936ZSS0_9BURK</name>
<keyword evidence="3" id="KW-1185">Reference proteome</keyword>
<comment type="caution">
    <text evidence="2">The sequence shown here is derived from an EMBL/GenBank/DDBJ whole genome shotgun (WGS) entry which is preliminary data.</text>
</comment>
<dbReference type="AlphaFoldDB" id="A0A936ZSS0"/>
<feature type="transmembrane region" description="Helical" evidence="1">
    <location>
        <begin position="107"/>
        <end position="127"/>
    </location>
</feature>
<gene>
    <name evidence="2" type="ORF">JI739_16170</name>
</gene>
<proteinExistence type="predicted"/>
<keyword evidence="1" id="KW-1133">Transmembrane helix</keyword>
<feature type="transmembrane region" description="Helical" evidence="1">
    <location>
        <begin position="32"/>
        <end position="50"/>
    </location>
</feature>
<feature type="transmembrane region" description="Helical" evidence="1">
    <location>
        <begin position="139"/>
        <end position="162"/>
    </location>
</feature>
<reference evidence="2" key="1">
    <citation type="submission" date="2021-01" db="EMBL/GenBank/DDBJ databases">
        <title>Ramlibacter sp. strain AW1 16S ribosomal RNA gene Genome sequencing and assembly.</title>
        <authorList>
            <person name="Kang M."/>
        </authorList>
    </citation>
    <scope>NUCLEOTIDE SEQUENCE</scope>
    <source>
        <strain evidence="2">AW1</strain>
    </source>
</reference>
<dbReference type="Proteomes" id="UP000613011">
    <property type="component" value="Unassembled WGS sequence"/>
</dbReference>
<organism evidence="2 3">
    <name type="scientific">Ramlibacter aurantiacus</name>
    <dbReference type="NCBI Taxonomy" id="2801330"/>
    <lineage>
        <taxon>Bacteria</taxon>
        <taxon>Pseudomonadati</taxon>
        <taxon>Pseudomonadota</taxon>
        <taxon>Betaproteobacteria</taxon>
        <taxon>Burkholderiales</taxon>
        <taxon>Comamonadaceae</taxon>
        <taxon>Ramlibacter</taxon>
    </lineage>
</organism>
<feature type="transmembrane region" description="Helical" evidence="1">
    <location>
        <begin position="56"/>
        <end position="75"/>
    </location>
</feature>
<keyword evidence="1" id="KW-0812">Transmembrane</keyword>
<feature type="transmembrane region" description="Helical" evidence="1">
    <location>
        <begin position="82"/>
        <end position="101"/>
    </location>
</feature>
<sequence>MAEGALFFLQQPMAVALLVAAALLARVIRPAAAWAAVAVLLAGAVGSVVFPPARWHNAAVAVALAILGAWAMAGLRPRARALLPAMAPVGLAVGMSGGIPAATWTEIAGTLVAAGLLFGVLYVVFQYADQRLAPALRQVAPRVLGAWLAAMGLLMAALYVLAR</sequence>
<evidence type="ECO:0000313" key="2">
    <source>
        <dbReference type="EMBL" id="MBL0421886.1"/>
    </source>
</evidence>
<dbReference type="EMBL" id="JAEQNA010000006">
    <property type="protein sequence ID" value="MBL0421886.1"/>
    <property type="molecule type" value="Genomic_DNA"/>
</dbReference>
<feature type="transmembrane region" description="Helical" evidence="1">
    <location>
        <begin position="6"/>
        <end position="25"/>
    </location>
</feature>
<evidence type="ECO:0000256" key="1">
    <source>
        <dbReference type="SAM" id="Phobius"/>
    </source>
</evidence>
<protein>
    <submittedName>
        <fullName evidence="2">Uncharacterized protein</fullName>
    </submittedName>
</protein>
<evidence type="ECO:0000313" key="3">
    <source>
        <dbReference type="Proteomes" id="UP000613011"/>
    </source>
</evidence>
<accession>A0A936ZSS0</accession>